<protein>
    <submittedName>
        <fullName evidence="2">Uncharacterized protein</fullName>
    </submittedName>
</protein>
<reference evidence="2" key="2">
    <citation type="submission" date="2020-11" db="EMBL/GenBank/DDBJ databases">
        <authorList>
            <person name="McCartney M.A."/>
            <person name="Auch B."/>
            <person name="Kono T."/>
            <person name="Mallez S."/>
            <person name="Becker A."/>
            <person name="Gohl D.M."/>
            <person name="Silverstein K.A.T."/>
            <person name="Koren S."/>
            <person name="Bechman K.B."/>
            <person name="Herman A."/>
            <person name="Abrahante J.E."/>
            <person name="Garbe J."/>
        </authorList>
    </citation>
    <scope>NUCLEOTIDE SEQUENCE</scope>
    <source>
        <strain evidence="2">Duluth1</strain>
        <tissue evidence="2">Whole animal</tissue>
    </source>
</reference>
<feature type="compositionally biased region" description="Low complexity" evidence="1">
    <location>
        <begin position="1"/>
        <end position="19"/>
    </location>
</feature>
<gene>
    <name evidence="2" type="ORF">DPMN_171969</name>
</gene>
<dbReference type="AlphaFoldDB" id="A0A9D4IFM2"/>
<dbReference type="SUPFAM" id="SSF50630">
    <property type="entry name" value="Acid proteases"/>
    <property type="match status" value="1"/>
</dbReference>
<accession>A0A9D4IFM2</accession>
<evidence type="ECO:0000256" key="1">
    <source>
        <dbReference type="SAM" id="MobiDB-lite"/>
    </source>
</evidence>
<sequence>MEKPSTSTSSPTSESSTYSIHDPPGYIKPSLQDMLLTDVNADELLTIAKILRVDYLGPAAFPCSFPQSGLIHGNNKRLMVSLSCRREGKNSKAINIIFLIDTGSPNTFLSDKAMEALVGKADCYMSGPMAVMIHTKKVIVCYLSPHDKHFSDVNVLGMDFLSDNMLSLFINYGQKSFELTMI</sequence>
<reference evidence="2" key="1">
    <citation type="journal article" date="2019" name="bioRxiv">
        <title>The Genome of the Zebra Mussel, Dreissena polymorpha: A Resource for Invasive Species Research.</title>
        <authorList>
            <person name="McCartney M.A."/>
            <person name="Auch B."/>
            <person name="Kono T."/>
            <person name="Mallez S."/>
            <person name="Zhang Y."/>
            <person name="Obille A."/>
            <person name="Becker A."/>
            <person name="Abrahante J.E."/>
            <person name="Garbe J."/>
            <person name="Badalamenti J.P."/>
            <person name="Herman A."/>
            <person name="Mangelson H."/>
            <person name="Liachko I."/>
            <person name="Sullivan S."/>
            <person name="Sone E.D."/>
            <person name="Koren S."/>
            <person name="Silverstein K.A.T."/>
            <person name="Beckman K.B."/>
            <person name="Gohl D.M."/>
        </authorList>
    </citation>
    <scope>NUCLEOTIDE SEQUENCE</scope>
    <source>
        <strain evidence="2">Duluth1</strain>
        <tissue evidence="2">Whole animal</tissue>
    </source>
</reference>
<feature type="region of interest" description="Disordered" evidence="1">
    <location>
        <begin position="1"/>
        <end position="24"/>
    </location>
</feature>
<dbReference type="EMBL" id="JAIWYP010000009">
    <property type="protein sequence ID" value="KAH3770677.1"/>
    <property type="molecule type" value="Genomic_DNA"/>
</dbReference>
<name>A0A9D4IFM2_DREPO</name>
<dbReference type="InterPro" id="IPR021109">
    <property type="entry name" value="Peptidase_aspartic_dom_sf"/>
</dbReference>
<proteinExistence type="predicted"/>
<keyword evidence="3" id="KW-1185">Reference proteome</keyword>
<evidence type="ECO:0000313" key="2">
    <source>
        <dbReference type="EMBL" id="KAH3770677.1"/>
    </source>
</evidence>
<dbReference type="Proteomes" id="UP000828390">
    <property type="component" value="Unassembled WGS sequence"/>
</dbReference>
<organism evidence="2 3">
    <name type="scientific">Dreissena polymorpha</name>
    <name type="common">Zebra mussel</name>
    <name type="synonym">Mytilus polymorpha</name>
    <dbReference type="NCBI Taxonomy" id="45954"/>
    <lineage>
        <taxon>Eukaryota</taxon>
        <taxon>Metazoa</taxon>
        <taxon>Spiralia</taxon>
        <taxon>Lophotrochozoa</taxon>
        <taxon>Mollusca</taxon>
        <taxon>Bivalvia</taxon>
        <taxon>Autobranchia</taxon>
        <taxon>Heteroconchia</taxon>
        <taxon>Euheterodonta</taxon>
        <taxon>Imparidentia</taxon>
        <taxon>Neoheterodontei</taxon>
        <taxon>Myida</taxon>
        <taxon>Dreissenoidea</taxon>
        <taxon>Dreissenidae</taxon>
        <taxon>Dreissena</taxon>
    </lineage>
</organism>
<evidence type="ECO:0000313" key="3">
    <source>
        <dbReference type="Proteomes" id="UP000828390"/>
    </source>
</evidence>
<comment type="caution">
    <text evidence="2">The sequence shown here is derived from an EMBL/GenBank/DDBJ whole genome shotgun (WGS) entry which is preliminary data.</text>
</comment>